<dbReference type="Pfam" id="PF13520">
    <property type="entry name" value="AA_permease_2"/>
    <property type="match status" value="1"/>
</dbReference>
<dbReference type="STRING" id="93625.A0A409XJB2"/>
<keyword evidence="3 6" id="KW-1133">Transmembrane helix</keyword>
<keyword evidence="8" id="KW-1185">Reference proteome</keyword>
<proteinExistence type="predicted"/>
<protein>
    <recommendedName>
        <fullName evidence="9">Amino acid permease/ SLC12A domain-containing protein</fullName>
    </recommendedName>
</protein>
<evidence type="ECO:0000256" key="4">
    <source>
        <dbReference type="ARBA" id="ARBA00023136"/>
    </source>
</evidence>
<feature type="transmembrane region" description="Helical" evidence="6">
    <location>
        <begin position="268"/>
        <end position="286"/>
    </location>
</feature>
<comment type="caution">
    <text evidence="7">The sequence shown here is derived from an EMBL/GenBank/DDBJ whole genome shotgun (WGS) entry which is preliminary data.</text>
</comment>
<comment type="subcellular location">
    <subcellularLocation>
        <location evidence="1">Membrane</location>
        <topology evidence="1">Multi-pass membrane protein</topology>
    </subcellularLocation>
</comment>
<evidence type="ECO:0000313" key="7">
    <source>
        <dbReference type="EMBL" id="PPQ90853.1"/>
    </source>
</evidence>
<reference evidence="7 8" key="1">
    <citation type="journal article" date="2018" name="Evol. Lett.">
        <title>Horizontal gene cluster transfer increased hallucinogenic mushroom diversity.</title>
        <authorList>
            <person name="Reynolds H.T."/>
            <person name="Vijayakumar V."/>
            <person name="Gluck-Thaler E."/>
            <person name="Korotkin H.B."/>
            <person name="Matheny P.B."/>
            <person name="Slot J.C."/>
        </authorList>
    </citation>
    <scope>NUCLEOTIDE SEQUENCE [LARGE SCALE GENOMIC DNA]</scope>
    <source>
        <strain evidence="7 8">2631</strain>
    </source>
</reference>
<evidence type="ECO:0000256" key="6">
    <source>
        <dbReference type="SAM" id="Phobius"/>
    </source>
</evidence>
<evidence type="ECO:0008006" key="9">
    <source>
        <dbReference type="Google" id="ProtNLM"/>
    </source>
</evidence>
<keyword evidence="2 6" id="KW-0812">Transmembrane</keyword>
<evidence type="ECO:0000256" key="2">
    <source>
        <dbReference type="ARBA" id="ARBA00022692"/>
    </source>
</evidence>
<evidence type="ECO:0000256" key="5">
    <source>
        <dbReference type="SAM" id="MobiDB-lite"/>
    </source>
</evidence>
<feature type="transmembrane region" description="Helical" evidence="6">
    <location>
        <begin position="293"/>
        <end position="315"/>
    </location>
</feature>
<feature type="transmembrane region" description="Helical" evidence="6">
    <location>
        <begin position="562"/>
        <end position="581"/>
    </location>
</feature>
<dbReference type="PANTHER" id="PTHR43243">
    <property type="entry name" value="INNER MEMBRANE TRANSPORTER YGJI-RELATED"/>
    <property type="match status" value="1"/>
</dbReference>
<feature type="transmembrane region" description="Helical" evidence="6">
    <location>
        <begin position="350"/>
        <end position="371"/>
    </location>
</feature>
<feature type="compositionally biased region" description="Pro residues" evidence="5">
    <location>
        <begin position="58"/>
        <end position="79"/>
    </location>
</feature>
<dbReference type="InParanoid" id="A0A409XJB2"/>
<accession>A0A409XJB2</accession>
<feature type="region of interest" description="Disordered" evidence="5">
    <location>
        <begin position="1"/>
        <end position="83"/>
    </location>
</feature>
<feature type="transmembrane region" description="Helical" evidence="6">
    <location>
        <begin position="229"/>
        <end position="256"/>
    </location>
</feature>
<dbReference type="Proteomes" id="UP000283269">
    <property type="component" value="Unassembled WGS sequence"/>
</dbReference>
<dbReference type="InterPro" id="IPR002293">
    <property type="entry name" value="AA/rel_permease1"/>
</dbReference>
<name>A0A409XJB2_PSICY</name>
<dbReference type="PANTHER" id="PTHR43243:SF20">
    <property type="entry name" value="CATIONIC AMINO ACID TRANSPORTER 3"/>
    <property type="match status" value="1"/>
</dbReference>
<feature type="transmembrane region" description="Helical" evidence="6">
    <location>
        <begin position="481"/>
        <end position="504"/>
    </location>
</feature>
<evidence type="ECO:0000256" key="1">
    <source>
        <dbReference type="ARBA" id="ARBA00004141"/>
    </source>
</evidence>
<feature type="transmembrane region" description="Helical" evidence="6">
    <location>
        <begin position="510"/>
        <end position="528"/>
    </location>
</feature>
<dbReference type="OrthoDB" id="1718410at2759"/>
<organism evidence="7 8">
    <name type="scientific">Psilocybe cyanescens</name>
    <dbReference type="NCBI Taxonomy" id="93625"/>
    <lineage>
        <taxon>Eukaryota</taxon>
        <taxon>Fungi</taxon>
        <taxon>Dikarya</taxon>
        <taxon>Basidiomycota</taxon>
        <taxon>Agaricomycotina</taxon>
        <taxon>Agaricomycetes</taxon>
        <taxon>Agaricomycetidae</taxon>
        <taxon>Agaricales</taxon>
        <taxon>Agaricineae</taxon>
        <taxon>Strophariaceae</taxon>
        <taxon>Psilocybe</taxon>
    </lineage>
</organism>
<dbReference type="EMBL" id="NHYD01001526">
    <property type="protein sequence ID" value="PPQ90853.1"/>
    <property type="molecule type" value="Genomic_DNA"/>
</dbReference>
<gene>
    <name evidence="7" type="ORF">CVT25_007388</name>
</gene>
<keyword evidence="4 6" id="KW-0472">Membrane</keyword>
<sequence length="760" mass="81577">MSSTHLHPTSHARSMHEGSDHTCFQPDPARDETQKDGTQSVYIAIEPPSSSGRVTTDPIPPSPPANPAGQPPSNDPSPPSFRDSQFGIVLRRQRLRPADNSGLKNSDAYPSRFIHLSNTFEFAGWGSVTRLKLPGDALRAGAARVAALREGQVLGQFTASALAGNAVLGSVFYALPAVVAVGGVYSPISLFIATMILFLWRPIMEELASALPISGAPYTYILNVSTKTFALISAALLLLDFASTAIVSAATAAAYLAGEVASLPFPTWVGAVAVLALFTAVSLMGVRESARIALAVLSLHLITMAVLIITSSVHWGSTGTAQLKANWAQGTRAGGGAGERQGAGSIVKQIYYGVCLGMLGLTGFECTPSYVSRIKPGKFPLVLRNLHIPSIILNTTMMLLVLALIPLDTILGGSNVLSVLAQVTGGRWLRVWIVVDAIVVLCGGVLTGILAACELLEQLAQHRVIPQLFLSLLPRTHAPHVSVLAFAAFSGVLYASAAASLVVISEMFSLVWVAVMGLFPVGVLLMGFNRGRLARGSGGNRGSGGRGERGEREERGERRTRLVVVLMALVVAPLVFAGNVAYNPKTAGYFSAYFIGIVALFSATQNKVHLLRWLYWVYDQYPGLHARGVAMAWGEGLIALMRSLRRQPVCILVKTDEINSLFHMILYVRKNEETSYLKIIHFYEEEKGIPSELEANAKILDEAFPEITIDLILVDGTFDPPHIAALSHHLKIPQSLMFMTCPGPLFPYSIAELGTRIISL</sequence>
<evidence type="ECO:0000313" key="8">
    <source>
        <dbReference type="Proteomes" id="UP000283269"/>
    </source>
</evidence>
<dbReference type="GO" id="GO:0015171">
    <property type="term" value="F:amino acid transmembrane transporter activity"/>
    <property type="evidence" value="ECO:0007669"/>
    <property type="project" value="TreeGrafter"/>
</dbReference>
<evidence type="ECO:0000256" key="3">
    <source>
        <dbReference type="ARBA" id="ARBA00022989"/>
    </source>
</evidence>
<feature type="transmembrane region" description="Helical" evidence="6">
    <location>
        <begin position="431"/>
        <end position="453"/>
    </location>
</feature>
<feature type="transmembrane region" description="Helical" evidence="6">
    <location>
        <begin position="179"/>
        <end position="200"/>
    </location>
</feature>
<dbReference type="Gene3D" id="1.20.1740.10">
    <property type="entry name" value="Amino acid/polyamine transporter I"/>
    <property type="match status" value="1"/>
</dbReference>
<feature type="transmembrane region" description="Helical" evidence="6">
    <location>
        <begin position="391"/>
        <end position="411"/>
    </location>
</feature>
<dbReference type="AlphaFoldDB" id="A0A409XJB2"/>
<dbReference type="GO" id="GO:0005886">
    <property type="term" value="C:plasma membrane"/>
    <property type="evidence" value="ECO:0007669"/>
    <property type="project" value="TreeGrafter"/>
</dbReference>
<feature type="transmembrane region" description="Helical" evidence="6">
    <location>
        <begin position="587"/>
        <end position="604"/>
    </location>
</feature>